<dbReference type="AlphaFoldDB" id="A0A9P8HU99"/>
<dbReference type="PANTHER" id="PTHR47542:SF2">
    <property type="entry name" value="ACYL-COA N-ACYLTRANSFERASES (NAT) SUPERFAMILY PROTEIN"/>
    <property type="match status" value="1"/>
</dbReference>
<dbReference type="Pfam" id="PF00583">
    <property type="entry name" value="Acetyltransf_1"/>
    <property type="match status" value="1"/>
</dbReference>
<dbReference type="CDD" id="cd04301">
    <property type="entry name" value="NAT_SF"/>
    <property type="match status" value="1"/>
</dbReference>
<dbReference type="Proteomes" id="UP000698800">
    <property type="component" value="Unassembled WGS sequence"/>
</dbReference>
<dbReference type="PANTHER" id="PTHR47542">
    <property type="entry name" value="ACYL-COA N-ACYLTRANSFERASES (NAT) SUPERFAMILY PROTEIN"/>
    <property type="match status" value="1"/>
</dbReference>
<protein>
    <recommendedName>
        <fullName evidence="2">N-acetyltransferase domain-containing protein</fullName>
    </recommendedName>
</protein>
<evidence type="ECO:0000256" key="1">
    <source>
        <dbReference type="SAM" id="MobiDB-lite"/>
    </source>
</evidence>
<evidence type="ECO:0000259" key="2">
    <source>
        <dbReference type="PROSITE" id="PS51186"/>
    </source>
</evidence>
<comment type="caution">
    <text evidence="3">The sequence shown here is derived from an EMBL/GenBank/DDBJ whole genome shotgun (WGS) entry which is preliminary data.</text>
</comment>
<evidence type="ECO:0000313" key="3">
    <source>
        <dbReference type="EMBL" id="KAH0533979.1"/>
    </source>
</evidence>
<keyword evidence="4" id="KW-1185">Reference proteome</keyword>
<sequence>MPDSAVKVDTAVETAPPPPPPPPLDLALNLNLDLALELKLIPNPLSQPALLAALTRTERASFPPPERLPFPHTLAPQRHNTSLHCTFDRATSTLLAYLVLTRTRRTVLLHKLCVLPAHRGRGVGTWTVRAAVAGLRARGAAGRVQLWVDEGRGAARRVYARCGFVEVERVEAYYGPGRTGVRMVVEL</sequence>
<gene>
    <name evidence="3" type="ORF">FGG08_007416</name>
</gene>
<feature type="region of interest" description="Disordered" evidence="1">
    <location>
        <begin position="1"/>
        <end position="23"/>
    </location>
</feature>
<name>A0A9P8HU99_9PEZI</name>
<organism evidence="3 4">
    <name type="scientific">Glutinoglossum americanum</name>
    <dbReference type="NCBI Taxonomy" id="1670608"/>
    <lineage>
        <taxon>Eukaryota</taxon>
        <taxon>Fungi</taxon>
        <taxon>Dikarya</taxon>
        <taxon>Ascomycota</taxon>
        <taxon>Pezizomycotina</taxon>
        <taxon>Geoglossomycetes</taxon>
        <taxon>Geoglossales</taxon>
        <taxon>Geoglossaceae</taxon>
        <taxon>Glutinoglossum</taxon>
    </lineage>
</organism>
<proteinExistence type="predicted"/>
<dbReference type="OrthoDB" id="41532at2759"/>
<dbReference type="InterPro" id="IPR000182">
    <property type="entry name" value="GNAT_dom"/>
</dbReference>
<dbReference type="SUPFAM" id="SSF55729">
    <property type="entry name" value="Acyl-CoA N-acyltransferases (Nat)"/>
    <property type="match status" value="1"/>
</dbReference>
<feature type="domain" description="N-acetyltransferase" evidence="2">
    <location>
        <begin position="41"/>
        <end position="187"/>
    </location>
</feature>
<accession>A0A9P8HU99</accession>
<dbReference type="GO" id="GO:0016747">
    <property type="term" value="F:acyltransferase activity, transferring groups other than amino-acyl groups"/>
    <property type="evidence" value="ECO:0007669"/>
    <property type="project" value="InterPro"/>
</dbReference>
<dbReference type="EMBL" id="JAGHQL010000299">
    <property type="protein sequence ID" value="KAH0533979.1"/>
    <property type="molecule type" value="Genomic_DNA"/>
</dbReference>
<dbReference type="PROSITE" id="PS51186">
    <property type="entry name" value="GNAT"/>
    <property type="match status" value="1"/>
</dbReference>
<reference evidence="3" key="1">
    <citation type="submission" date="2021-03" db="EMBL/GenBank/DDBJ databases">
        <title>Comparative genomics and phylogenomic investigation of the class Geoglossomycetes provide insights into ecological specialization and systematics.</title>
        <authorList>
            <person name="Melie T."/>
            <person name="Pirro S."/>
            <person name="Miller A.N."/>
            <person name="Quandt A."/>
        </authorList>
    </citation>
    <scope>NUCLEOTIDE SEQUENCE</scope>
    <source>
        <strain evidence="3">GBOQ0MN5Z8</strain>
    </source>
</reference>
<dbReference type="InterPro" id="IPR016181">
    <property type="entry name" value="Acyl_CoA_acyltransferase"/>
</dbReference>
<evidence type="ECO:0000313" key="4">
    <source>
        <dbReference type="Proteomes" id="UP000698800"/>
    </source>
</evidence>
<dbReference type="Gene3D" id="3.40.630.30">
    <property type="match status" value="1"/>
</dbReference>